<accession>A0A9X4AP59</accession>
<evidence type="ECO:0000313" key="2">
    <source>
        <dbReference type="Proteomes" id="UP001151081"/>
    </source>
</evidence>
<dbReference type="Pfam" id="PF14076">
    <property type="entry name" value="DUF4258"/>
    <property type="match status" value="1"/>
</dbReference>
<name>A0A9X4AP59_9BACT</name>
<gene>
    <name evidence="1" type="ORF">KEG57_04040</name>
</gene>
<reference evidence="1 2" key="1">
    <citation type="submission" date="2021-04" db="EMBL/GenBank/DDBJ databases">
        <title>Genome analysis of Polyangium sp.</title>
        <authorList>
            <person name="Li Y."/>
            <person name="Wang J."/>
        </authorList>
    </citation>
    <scope>NUCLEOTIDE SEQUENCE [LARGE SCALE GENOMIC DNA]</scope>
    <source>
        <strain evidence="1 2">SDU14</strain>
    </source>
</reference>
<comment type="caution">
    <text evidence="1">The sequence shown here is derived from an EMBL/GenBank/DDBJ whole genome shotgun (WGS) entry which is preliminary data.</text>
</comment>
<dbReference type="RefSeq" id="WP_272417909.1">
    <property type="nucleotide sequence ID" value="NZ_JAGTJJ010000001.1"/>
</dbReference>
<dbReference type="AlphaFoldDB" id="A0A9X4AP59"/>
<evidence type="ECO:0000313" key="1">
    <source>
        <dbReference type="EMBL" id="MDC3979658.1"/>
    </source>
</evidence>
<sequence length="111" mass="12868">MAEPRLLPSDPLDFVKRCVRSGSLLWTHHVNMRFGVRRVTRDMILGAVDTFEIIEHYPDDKYLPSYLVRGEHPDGVFHVLFATDVAGDNVRVVTAYLPDVAKWDAEFRQRR</sequence>
<proteinExistence type="predicted"/>
<dbReference type="InterPro" id="IPR025354">
    <property type="entry name" value="DUF4258"/>
</dbReference>
<dbReference type="Proteomes" id="UP001151081">
    <property type="component" value="Unassembled WGS sequence"/>
</dbReference>
<protein>
    <submittedName>
        <fullName evidence="1">DUF4258 domain-containing protein</fullName>
    </submittedName>
</protein>
<keyword evidence="2" id="KW-1185">Reference proteome</keyword>
<dbReference type="EMBL" id="JAGTJJ010000001">
    <property type="protein sequence ID" value="MDC3979658.1"/>
    <property type="molecule type" value="Genomic_DNA"/>
</dbReference>
<organism evidence="1 2">
    <name type="scientific">Polyangium jinanense</name>
    <dbReference type="NCBI Taxonomy" id="2829994"/>
    <lineage>
        <taxon>Bacteria</taxon>
        <taxon>Pseudomonadati</taxon>
        <taxon>Myxococcota</taxon>
        <taxon>Polyangia</taxon>
        <taxon>Polyangiales</taxon>
        <taxon>Polyangiaceae</taxon>
        <taxon>Polyangium</taxon>
    </lineage>
</organism>